<dbReference type="EMBL" id="ABZS01000082">
    <property type="protein sequence ID" value="EEP60535.1"/>
    <property type="molecule type" value="Genomic_DNA"/>
</dbReference>
<dbReference type="Gene3D" id="1.10.3210.10">
    <property type="entry name" value="Hypothetical protein af1432"/>
    <property type="match status" value="1"/>
</dbReference>
<evidence type="ECO:0000313" key="3">
    <source>
        <dbReference type="EMBL" id="EEP60535.1"/>
    </source>
</evidence>
<dbReference type="SUPFAM" id="SSF109604">
    <property type="entry name" value="HD-domain/PDEase-like"/>
    <property type="match status" value="1"/>
</dbReference>
<name>C4FK61_9AQUI</name>
<dbReference type="InterPro" id="IPR051094">
    <property type="entry name" value="Diverse_Catalytic_Enzymes"/>
</dbReference>
<gene>
    <name evidence="3" type="ORF">SULYE_0961</name>
</gene>
<keyword evidence="1 3" id="KW-0378">Hydrolase</keyword>
<dbReference type="GO" id="GO:0016787">
    <property type="term" value="F:hydrolase activity"/>
    <property type="evidence" value="ECO:0007669"/>
    <property type="project" value="UniProtKB-KW"/>
</dbReference>
<proteinExistence type="predicted"/>
<protein>
    <submittedName>
        <fullName evidence="3">Deoxyguanosinetriphosphate triphosphohydrolase</fullName>
    </submittedName>
</protein>
<dbReference type="NCBIfam" id="NF002327">
    <property type="entry name" value="PRK01286.1-2"/>
    <property type="match status" value="1"/>
</dbReference>
<dbReference type="Proteomes" id="UP000005540">
    <property type="component" value="Unassembled WGS sequence"/>
</dbReference>
<dbReference type="Pfam" id="PF13286">
    <property type="entry name" value="HD_assoc"/>
    <property type="match status" value="1"/>
</dbReference>
<dbReference type="Pfam" id="PF01966">
    <property type="entry name" value="HD"/>
    <property type="match status" value="1"/>
</dbReference>
<accession>C4FK61</accession>
<dbReference type="SMART" id="SM00471">
    <property type="entry name" value="HDc"/>
    <property type="match status" value="1"/>
</dbReference>
<dbReference type="RefSeq" id="WP_007546947.1">
    <property type="nucleotide sequence ID" value="NZ_ABZS01000082.1"/>
</dbReference>
<dbReference type="InterPro" id="IPR003607">
    <property type="entry name" value="HD/PDEase_dom"/>
</dbReference>
<reference evidence="3 4" key="1">
    <citation type="submission" date="2009-04" db="EMBL/GenBank/DDBJ databases">
        <authorList>
            <person name="Reysenbach A.-L."/>
            <person name="Heidelberg J.F."/>
            <person name="Nelson W.C."/>
        </authorList>
    </citation>
    <scope>NUCLEOTIDE SEQUENCE [LARGE SCALE GENOMIC DNA]</scope>
    <source>
        <strain evidence="3 4">SS-5</strain>
    </source>
</reference>
<comment type="caution">
    <text evidence="3">The sequence shown here is derived from an EMBL/GenBank/DDBJ whole genome shotgun (WGS) entry which is preliminary data.</text>
</comment>
<feature type="domain" description="HD" evidence="2">
    <location>
        <begin position="77"/>
        <end position="194"/>
    </location>
</feature>
<dbReference type="PANTHER" id="PTHR35795:SF1">
    <property type="entry name" value="BIS(5'-NUCLEOSYL)-TETRAPHOSPHATASE, SYMMETRICAL"/>
    <property type="match status" value="1"/>
</dbReference>
<dbReference type="PROSITE" id="PS51831">
    <property type="entry name" value="HD"/>
    <property type="match status" value="1"/>
</dbReference>
<evidence type="ECO:0000256" key="1">
    <source>
        <dbReference type="ARBA" id="ARBA00022801"/>
    </source>
</evidence>
<organism evidence="3 4">
    <name type="scientific">Sulfurihydrogenibium yellowstonense SS-5</name>
    <dbReference type="NCBI Taxonomy" id="432331"/>
    <lineage>
        <taxon>Bacteria</taxon>
        <taxon>Pseudomonadati</taxon>
        <taxon>Aquificota</taxon>
        <taxon>Aquificia</taxon>
        <taxon>Aquificales</taxon>
        <taxon>Hydrogenothermaceae</taxon>
        <taxon>Sulfurihydrogenibium</taxon>
    </lineage>
</organism>
<dbReference type="InterPro" id="IPR006674">
    <property type="entry name" value="HD_domain"/>
</dbReference>
<sequence length="346" mass="40074">MNYSNIRQHLEDLEIKTLHPKAAKSLYAKRDVQEEECPVRTKFQRDRDRILHSKAFRRLKHKTQVFLSPEGDHYRTRLTHTLEVAQVSRTIARALRLNEDLTEAIVYGHDLGHTPFGHAGEFILKENGSYHHAKHSLRVVEKLENEGKGLNLTEEVRDGILKHSKGKSPLITEGNMPKTLEGEIVRIADKIAYINHDLEDAIRAGIVSESQIPEYIVKVLGKTKSERISTIVISVINTTIENEYKHIVMDEKVYNAMYSLRDFLYENVYFAEPVIKELDKAKGIVKALYEYYLKNYHLIPNYEKYLKLWGEYSPNQAAVDYVAGMTDRYALKKYSEIFIPKVWAVV</sequence>
<dbReference type="OrthoDB" id="9803619at2"/>
<dbReference type="AlphaFoldDB" id="C4FK61"/>
<dbReference type="CDD" id="cd00077">
    <property type="entry name" value="HDc"/>
    <property type="match status" value="1"/>
</dbReference>
<keyword evidence="4" id="KW-1185">Reference proteome</keyword>
<evidence type="ECO:0000259" key="2">
    <source>
        <dbReference type="PROSITE" id="PS51831"/>
    </source>
</evidence>
<dbReference type="InterPro" id="IPR026875">
    <property type="entry name" value="PHydrolase_assoc_dom"/>
</dbReference>
<evidence type="ECO:0000313" key="4">
    <source>
        <dbReference type="Proteomes" id="UP000005540"/>
    </source>
</evidence>
<dbReference type="PANTHER" id="PTHR35795">
    <property type="entry name" value="SLR1885 PROTEIN"/>
    <property type="match status" value="1"/>
</dbReference>